<organism evidence="2 3">
    <name type="scientific">Actinopolyspora saharensis</name>
    <dbReference type="NCBI Taxonomy" id="995062"/>
    <lineage>
        <taxon>Bacteria</taxon>
        <taxon>Bacillati</taxon>
        <taxon>Actinomycetota</taxon>
        <taxon>Actinomycetes</taxon>
        <taxon>Actinopolysporales</taxon>
        <taxon>Actinopolysporaceae</taxon>
        <taxon>Actinopolyspora</taxon>
    </lineage>
</organism>
<dbReference type="Proteomes" id="UP000199301">
    <property type="component" value="Unassembled WGS sequence"/>
</dbReference>
<dbReference type="InterPro" id="IPR036736">
    <property type="entry name" value="ACP-like_sf"/>
</dbReference>
<dbReference type="STRING" id="995062.SAMN04489718_2945"/>
<dbReference type="Pfam" id="PF00550">
    <property type="entry name" value="PP-binding"/>
    <property type="match status" value="1"/>
</dbReference>
<gene>
    <name evidence="2" type="ORF">SAMN04489718_2945</name>
</gene>
<evidence type="ECO:0000313" key="2">
    <source>
        <dbReference type="EMBL" id="SDQ98162.1"/>
    </source>
</evidence>
<feature type="domain" description="Carrier" evidence="1">
    <location>
        <begin position="7"/>
        <end position="86"/>
    </location>
</feature>
<dbReference type="AlphaFoldDB" id="A0A1H1FB11"/>
<proteinExistence type="predicted"/>
<reference evidence="3" key="1">
    <citation type="submission" date="2016-10" db="EMBL/GenBank/DDBJ databases">
        <authorList>
            <person name="Varghese N."/>
            <person name="Submissions S."/>
        </authorList>
    </citation>
    <scope>NUCLEOTIDE SEQUENCE [LARGE SCALE GENOMIC DNA]</scope>
    <source>
        <strain evidence="3">DSM 45459</strain>
    </source>
</reference>
<dbReference type="EMBL" id="FNKO01000002">
    <property type="protein sequence ID" value="SDQ98162.1"/>
    <property type="molecule type" value="Genomic_DNA"/>
</dbReference>
<evidence type="ECO:0000259" key="1">
    <source>
        <dbReference type="PROSITE" id="PS50075"/>
    </source>
</evidence>
<dbReference type="RefSeq" id="WP_092524750.1">
    <property type="nucleotide sequence ID" value="NZ_FNKO01000002.1"/>
</dbReference>
<dbReference type="OrthoDB" id="2085352at2"/>
<sequence length="93" mass="10369">MSEPRTAHNTEEIKRITVQWAAEILEEPEMTAQDNFLDLGGHSILALRLCRYAAERFGVEYDIMTLFEQDLAAAAEDLATKIASARSNPSGKE</sequence>
<dbReference type="PROSITE" id="PS50075">
    <property type="entry name" value="CARRIER"/>
    <property type="match status" value="1"/>
</dbReference>
<protein>
    <submittedName>
        <fullName evidence="2">Phosphopantetheine attachment site</fullName>
    </submittedName>
</protein>
<evidence type="ECO:0000313" key="3">
    <source>
        <dbReference type="Proteomes" id="UP000199301"/>
    </source>
</evidence>
<keyword evidence="3" id="KW-1185">Reference proteome</keyword>
<dbReference type="SUPFAM" id="SSF47336">
    <property type="entry name" value="ACP-like"/>
    <property type="match status" value="1"/>
</dbReference>
<accession>A0A1H1FB11</accession>
<dbReference type="InterPro" id="IPR009081">
    <property type="entry name" value="PP-bd_ACP"/>
</dbReference>
<name>A0A1H1FB11_9ACTN</name>
<dbReference type="Gene3D" id="1.10.1200.10">
    <property type="entry name" value="ACP-like"/>
    <property type="match status" value="1"/>
</dbReference>